<gene>
    <name evidence="2" type="ORF">BACCOP_03428</name>
</gene>
<reference evidence="2 3" key="2">
    <citation type="submission" date="2008-04" db="EMBL/GenBank/DDBJ databases">
        <authorList>
            <person name="Fulton L."/>
            <person name="Clifton S."/>
            <person name="Fulton B."/>
            <person name="Xu J."/>
            <person name="Minx P."/>
            <person name="Pepin K.H."/>
            <person name="Johnson M."/>
            <person name="Thiruvilangam P."/>
            <person name="Bhonagiri V."/>
            <person name="Nash W.E."/>
            <person name="Mardis E.R."/>
            <person name="Wilson R.K."/>
        </authorList>
    </citation>
    <scope>NUCLEOTIDE SEQUENCE [LARGE SCALE GENOMIC DNA]</scope>
    <source>
        <strain evidence="2 3">DSM 17136</strain>
    </source>
</reference>
<evidence type="ECO:0000313" key="2">
    <source>
        <dbReference type="EMBL" id="EDU99584.1"/>
    </source>
</evidence>
<name>B3JNB6_9BACT</name>
<protein>
    <submittedName>
        <fullName evidence="2">Uncharacterized protein</fullName>
    </submittedName>
</protein>
<feature type="transmembrane region" description="Helical" evidence="1">
    <location>
        <begin position="49"/>
        <end position="69"/>
    </location>
</feature>
<evidence type="ECO:0000313" key="3">
    <source>
        <dbReference type="Proteomes" id="UP000003146"/>
    </source>
</evidence>
<dbReference type="HOGENOM" id="CLU_2551197_0_0_10"/>
<keyword evidence="1" id="KW-1133">Transmembrane helix</keyword>
<reference evidence="2 3" key="1">
    <citation type="submission" date="2008-04" db="EMBL/GenBank/DDBJ databases">
        <title>Draft genome sequence of Bacteroides coprocola (DSM 17136).</title>
        <authorList>
            <person name="Sudarsanam P."/>
            <person name="Ley R."/>
            <person name="Guruge J."/>
            <person name="Turnbaugh P.J."/>
            <person name="Mahowald M."/>
            <person name="Liep D."/>
            <person name="Gordon J."/>
        </authorList>
    </citation>
    <scope>NUCLEOTIDE SEQUENCE [LARGE SCALE GENOMIC DNA]</scope>
    <source>
        <strain evidence="2 3">DSM 17136</strain>
    </source>
</reference>
<dbReference type="EMBL" id="ABIY02000116">
    <property type="protein sequence ID" value="EDU99584.1"/>
    <property type="molecule type" value="Genomic_DNA"/>
</dbReference>
<comment type="caution">
    <text evidence="2">The sequence shown here is derived from an EMBL/GenBank/DDBJ whole genome shotgun (WGS) entry which is preliminary data.</text>
</comment>
<sequence length="82" mass="9704">MDIPFGDFLLFFALIISCLRGLGPAFEKVYVLFPKISRYFREKMLKNLYFFEGMLLRLCCCFSFVIKNLRGSVFFRFRMSSG</sequence>
<evidence type="ECO:0000256" key="1">
    <source>
        <dbReference type="SAM" id="Phobius"/>
    </source>
</evidence>
<dbReference type="STRING" id="470145.BACCOP_03428"/>
<keyword evidence="1" id="KW-0472">Membrane</keyword>
<dbReference type="Proteomes" id="UP000003146">
    <property type="component" value="Unassembled WGS sequence"/>
</dbReference>
<keyword evidence="1" id="KW-0812">Transmembrane</keyword>
<proteinExistence type="predicted"/>
<dbReference type="AlphaFoldDB" id="B3JNB6"/>
<accession>B3JNB6</accession>
<organism evidence="2 3">
    <name type="scientific">Phocaeicola coprocola DSM 17136</name>
    <dbReference type="NCBI Taxonomy" id="470145"/>
    <lineage>
        <taxon>Bacteria</taxon>
        <taxon>Pseudomonadati</taxon>
        <taxon>Bacteroidota</taxon>
        <taxon>Bacteroidia</taxon>
        <taxon>Bacteroidales</taxon>
        <taxon>Bacteroidaceae</taxon>
        <taxon>Phocaeicola</taxon>
    </lineage>
</organism>